<keyword evidence="3" id="KW-1185">Reference proteome</keyword>
<name>A0A9W4W201_9GAMM</name>
<dbReference type="AlphaFoldDB" id="A0A9W4W201"/>
<evidence type="ECO:0000313" key="2">
    <source>
        <dbReference type="EMBL" id="CAH9053105.1"/>
    </source>
</evidence>
<accession>A0A9W4W201</accession>
<sequence>MRKLMLLAGMVSAPIHAGVINQVEVRNNTVLFSTTSIADSNLPCTLVDNKKLRAFSLNTHDGRAMYSLIVTALSKNYAIETVSAQDCADTLGVERVQTLRLVADVSKKADASGGIGVYKNDGVTRLGTYVKHGSSSYGKMWEYIDKSASDDFKQVNISFHGSKTIYFTGLGCTGEELLGESNIYYSYNHRTFVKGDSSVIVEAASYKTANSNSCDKHDARASKIKVYPLIKVEHPVCGAGFCKIRED</sequence>
<dbReference type="Proteomes" id="UP001152467">
    <property type="component" value="Unassembled WGS sequence"/>
</dbReference>
<reference evidence="2" key="1">
    <citation type="submission" date="2022-07" db="EMBL/GenBank/DDBJ databases">
        <authorList>
            <person name="Criscuolo A."/>
        </authorList>
    </citation>
    <scope>NUCLEOTIDE SEQUENCE</scope>
    <source>
        <strain evidence="2">CIP111854</strain>
    </source>
</reference>
<proteinExistence type="predicted"/>
<gene>
    <name evidence="2" type="ORF">PSECIP111854_01104</name>
</gene>
<keyword evidence="1" id="KW-0732">Signal</keyword>
<feature type="signal peptide" evidence="1">
    <location>
        <begin position="1"/>
        <end position="17"/>
    </location>
</feature>
<comment type="caution">
    <text evidence="2">The sequence shown here is derived from an EMBL/GenBank/DDBJ whole genome shotgun (WGS) entry which is preliminary data.</text>
</comment>
<evidence type="ECO:0000256" key="1">
    <source>
        <dbReference type="SAM" id="SignalP"/>
    </source>
</evidence>
<organism evidence="2 3">
    <name type="scientific">Pseudoalteromonas holothuriae</name>
    <dbReference type="NCBI Taxonomy" id="2963714"/>
    <lineage>
        <taxon>Bacteria</taxon>
        <taxon>Pseudomonadati</taxon>
        <taxon>Pseudomonadota</taxon>
        <taxon>Gammaproteobacteria</taxon>
        <taxon>Alteromonadales</taxon>
        <taxon>Pseudoalteromonadaceae</taxon>
        <taxon>Pseudoalteromonas</taxon>
    </lineage>
</organism>
<dbReference type="RefSeq" id="WP_261625961.1">
    <property type="nucleotide sequence ID" value="NZ_CAMAPC010000003.1"/>
</dbReference>
<protein>
    <submittedName>
        <fullName evidence="2">Uncharacterized protein</fullName>
    </submittedName>
</protein>
<feature type="chain" id="PRO_5040938116" evidence="1">
    <location>
        <begin position="18"/>
        <end position="247"/>
    </location>
</feature>
<evidence type="ECO:0000313" key="3">
    <source>
        <dbReference type="Proteomes" id="UP001152467"/>
    </source>
</evidence>
<dbReference type="EMBL" id="CAMAPC010000003">
    <property type="protein sequence ID" value="CAH9053105.1"/>
    <property type="molecule type" value="Genomic_DNA"/>
</dbReference>